<keyword evidence="2" id="KW-1185">Reference proteome</keyword>
<organism evidence="1 2">
    <name type="scientific">Roridomyces roridus</name>
    <dbReference type="NCBI Taxonomy" id="1738132"/>
    <lineage>
        <taxon>Eukaryota</taxon>
        <taxon>Fungi</taxon>
        <taxon>Dikarya</taxon>
        <taxon>Basidiomycota</taxon>
        <taxon>Agaricomycotina</taxon>
        <taxon>Agaricomycetes</taxon>
        <taxon>Agaricomycetidae</taxon>
        <taxon>Agaricales</taxon>
        <taxon>Marasmiineae</taxon>
        <taxon>Mycenaceae</taxon>
        <taxon>Roridomyces</taxon>
    </lineage>
</organism>
<dbReference type="Proteomes" id="UP001221142">
    <property type="component" value="Unassembled WGS sequence"/>
</dbReference>
<dbReference type="EMBL" id="JARKIF010000006">
    <property type="protein sequence ID" value="KAJ7636635.1"/>
    <property type="molecule type" value="Genomic_DNA"/>
</dbReference>
<evidence type="ECO:0000313" key="2">
    <source>
        <dbReference type="Proteomes" id="UP001221142"/>
    </source>
</evidence>
<dbReference type="AlphaFoldDB" id="A0AAD7C1I2"/>
<protein>
    <submittedName>
        <fullName evidence="1">Uncharacterized protein</fullName>
    </submittedName>
</protein>
<accession>A0AAD7C1I2</accession>
<name>A0AAD7C1I2_9AGAR</name>
<proteinExistence type="predicted"/>
<reference evidence="1" key="1">
    <citation type="submission" date="2023-03" db="EMBL/GenBank/DDBJ databases">
        <title>Massive genome expansion in bonnet fungi (Mycena s.s.) driven by repeated elements and novel gene families across ecological guilds.</title>
        <authorList>
            <consortium name="Lawrence Berkeley National Laboratory"/>
            <person name="Harder C.B."/>
            <person name="Miyauchi S."/>
            <person name="Viragh M."/>
            <person name="Kuo A."/>
            <person name="Thoen E."/>
            <person name="Andreopoulos B."/>
            <person name="Lu D."/>
            <person name="Skrede I."/>
            <person name="Drula E."/>
            <person name="Henrissat B."/>
            <person name="Morin E."/>
            <person name="Kohler A."/>
            <person name="Barry K."/>
            <person name="LaButti K."/>
            <person name="Morin E."/>
            <person name="Salamov A."/>
            <person name="Lipzen A."/>
            <person name="Mereny Z."/>
            <person name="Hegedus B."/>
            <person name="Baldrian P."/>
            <person name="Stursova M."/>
            <person name="Weitz H."/>
            <person name="Taylor A."/>
            <person name="Grigoriev I.V."/>
            <person name="Nagy L.G."/>
            <person name="Martin F."/>
            <person name="Kauserud H."/>
        </authorList>
    </citation>
    <scope>NUCLEOTIDE SEQUENCE</scope>
    <source>
        <strain evidence="1">9284</strain>
    </source>
</reference>
<comment type="caution">
    <text evidence="1">The sequence shown here is derived from an EMBL/GenBank/DDBJ whole genome shotgun (WGS) entry which is preliminary data.</text>
</comment>
<sequence length="144" mass="16355">MNKLHLDGWRDVTVVRENLGNAQCRQQSVAGSITQLPCLLESLRHAIKFMSPWITGSMDIISAFSQISIFTDSFASQLQGVQQGHWKLEWPQLHINRLQETYLVENSVSNQHGKPREARNSEIAFLGQKRSGYNWKSASNSLET</sequence>
<evidence type="ECO:0000313" key="1">
    <source>
        <dbReference type="EMBL" id="KAJ7636635.1"/>
    </source>
</evidence>
<gene>
    <name evidence="1" type="ORF">FB45DRAFT_864655</name>
</gene>